<feature type="domain" description="U-box" evidence="9">
    <location>
        <begin position="295"/>
        <end position="358"/>
    </location>
</feature>
<dbReference type="InterPro" id="IPR000225">
    <property type="entry name" value="Armadillo"/>
</dbReference>
<dbReference type="PANTHER" id="PTHR23315:SF52">
    <property type="entry name" value="U-BOX DOMAIN-CONTAINING PROTEIN 10"/>
    <property type="match status" value="1"/>
</dbReference>
<evidence type="ECO:0000256" key="6">
    <source>
        <dbReference type="ARBA" id="ARBA00022786"/>
    </source>
</evidence>
<dbReference type="InterPro" id="IPR013083">
    <property type="entry name" value="Znf_RING/FYVE/PHD"/>
</dbReference>
<dbReference type="Gramene" id="ERN12314">
    <property type="protein sequence ID" value="ERN12314"/>
    <property type="gene ID" value="AMTR_s00025p00052670"/>
</dbReference>
<dbReference type="FunFam" id="1.25.10.10:FF:000082">
    <property type="entry name" value="RING-type E3 ubiquitin transferase"/>
    <property type="match status" value="1"/>
</dbReference>
<dbReference type="UniPathway" id="UPA00143"/>
<dbReference type="SUPFAM" id="SSF48371">
    <property type="entry name" value="ARM repeat"/>
    <property type="match status" value="1"/>
</dbReference>
<organism evidence="10 11">
    <name type="scientific">Amborella trichopoda</name>
    <dbReference type="NCBI Taxonomy" id="13333"/>
    <lineage>
        <taxon>Eukaryota</taxon>
        <taxon>Viridiplantae</taxon>
        <taxon>Streptophyta</taxon>
        <taxon>Embryophyta</taxon>
        <taxon>Tracheophyta</taxon>
        <taxon>Spermatophyta</taxon>
        <taxon>Magnoliopsida</taxon>
        <taxon>Amborellales</taxon>
        <taxon>Amborellaceae</taxon>
        <taxon>Amborella</taxon>
    </lineage>
</organism>
<feature type="region of interest" description="Disordered" evidence="8">
    <location>
        <begin position="267"/>
        <end position="288"/>
    </location>
</feature>
<dbReference type="GO" id="GO:0061630">
    <property type="term" value="F:ubiquitin protein ligase activity"/>
    <property type="evidence" value="ECO:0007669"/>
    <property type="project" value="UniProtKB-EC"/>
</dbReference>
<gene>
    <name evidence="10" type="ORF">AMTR_s00025p00052670</name>
</gene>
<evidence type="ECO:0000256" key="1">
    <source>
        <dbReference type="ARBA" id="ARBA00000900"/>
    </source>
</evidence>
<dbReference type="GO" id="GO:0016567">
    <property type="term" value="P:protein ubiquitination"/>
    <property type="evidence" value="ECO:0007669"/>
    <property type="project" value="UniProtKB-UniPathway"/>
</dbReference>
<keyword evidence="6" id="KW-0833">Ubl conjugation pathway</keyword>
<feature type="repeat" description="ARM" evidence="7">
    <location>
        <begin position="426"/>
        <end position="468"/>
    </location>
</feature>
<keyword evidence="5" id="KW-0677">Repeat</keyword>
<dbReference type="PANTHER" id="PTHR23315">
    <property type="entry name" value="U BOX DOMAIN-CONTAINING"/>
    <property type="match status" value="1"/>
</dbReference>
<dbReference type="SMART" id="SM00504">
    <property type="entry name" value="Ubox"/>
    <property type="match status" value="1"/>
</dbReference>
<dbReference type="GO" id="GO:0005634">
    <property type="term" value="C:nucleus"/>
    <property type="evidence" value="ECO:0000318"/>
    <property type="project" value="GO_Central"/>
</dbReference>
<dbReference type="Gene3D" id="1.25.10.10">
    <property type="entry name" value="Leucine-rich Repeat Variant"/>
    <property type="match status" value="3"/>
</dbReference>
<accession>W1PWP7</accession>
<keyword evidence="4" id="KW-0808">Transferase</keyword>
<name>W1PWP7_AMBTC</name>
<dbReference type="AlphaFoldDB" id="W1PWP7"/>
<evidence type="ECO:0000256" key="5">
    <source>
        <dbReference type="ARBA" id="ARBA00022737"/>
    </source>
</evidence>
<reference evidence="11" key="1">
    <citation type="journal article" date="2013" name="Science">
        <title>The Amborella genome and the evolution of flowering plants.</title>
        <authorList>
            <consortium name="Amborella Genome Project"/>
        </authorList>
    </citation>
    <scope>NUCLEOTIDE SEQUENCE [LARGE SCALE GENOMIC DNA]</scope>
</reference>
<dbReference type="InterPro" id="IPR016024">
    <property type="entry name" value="ARM-type_fold"/>
</dbReference>
<feature type="repeat" description="ARM" evidence="7">
    <location>
        <begin position="549"/>
        <end position="591"/>
    </location>
</feature>
<dbReference type="InterPro" id="IPR057623">
    <property type="entry name" value="PUB12-19-like_N"/>
</dbReference>
<dbReference type="PROSITE" id="PS50176">
    <property type="entry name" value="ARM_REPEAT"/>
    <property type="match status" value="3"/>
</dbReference>
<comment type="catalytic activity">
    <reaction evidence="1">
        <text>S-ubiquitinyl-[E2 ubiquitin-conjugating enzyme]-L-cysteine + [acceptor protein]-L-lysine = [E2 ubiquitin-conjugating enzyme]-L-cysteine + N(6)-ubiquitinyl-[acceptor protein]-L-lysine.</text>
        <dbReference type="EC" id="2.3.2.27"/>
    </reaction>
</comment>
<dbReference type="GO" id="GO:0005737">
    <property type="term" value="C:cytoplasm"/>
    <property type="evidence" value="ECO:0000318"/>
    <property type="project" value="GO_Central"/>
</dbReference>
<feature type="repeat" description="ARM" evidence="7">
    <location>
        <begin position="467"/>
        <end position="509"/>
    </location>
</feature>
<evidence type="ECO:0000256" key="3">
    <source>
        <dbReference type="ARBA" id="ARBA00012483"/>
    </source>
</evidence>
<dbReference type="SUPFAM" id="SSF57850">
    <property type="entry name" value="RING/U-box"/>
    <property type="match status" value="1"/>
</dbReference>
<evidence type="ECO:0000313" key="11">
    <source>
        <dbReference type="Proteomes" id="UP000017836"/>
    </source>
</evidence>
<feature type="region of interest" description="Disordered" evidence="8">
    <location>
        <begin position="1"/>
        <end position="34"/>
    </location>
</feature>
<dbReference type="PROSITE" id="PS51698">
    <property type="entry name" value="U_BOX"/>
    <property type="match status" value="1"/>
</dbReference>
<dbReference type="HOGENOM" id="CLU_006348_5_1_1"/>
<comment type="pathway">
    <text evidence="2">Protein modification; protein ubiquitination.</text>
</comment>
<dbReference type="InterPro" id="IPR003613">
    <property type="entry name" value="Ubox_domain"/>
</dbReference>
<protein>
    <recommendedName>
        <fullName evidence="3">RING-type E3 ubiquitin transferase</fullName>
        <ecNumber evidence="3">2.3.2.27</ecNumber>
    </recommendedName>
</protein>
<proteinExistence type="predicted"/>
<dbReference type="Gene3D" id="3.30.40.10">
    <property type="entry name" value="Zinc/RING finger domain, C3HC4 (zinc finger)"/>
    <property type="match status" value="1"/>
</dbReference>
<dbReference type="Proteomes" id="UP000017836">
    <property type="component" value="Unassembled WGS sequence"/>
</dbReference>
<dbReference type="Pfam" id="PF04564">
    <property type="entry name" value="U-box"/>
    <property type="match status" value="1"/>
</dbReference>
<evidence type="ECO:0000256" key="7">
    <source>
        <dbReference type="PROSITE-ProRule" id="PRU00259"/>
    </source>
</evidence>
<dbReference type="Pfam" id="PF25368">
    <property type="entry name" value="PUB10_N"/>
    <property type="match status" value="1"/>
</dbReference>
<dbReference type="SMART" id="SM00185">
    <property type="entry name" value="ARM"/>
    <property type="match status" value="6"/>
</dbReference>
<dbReference type="EMBL" id="KI392614">
    <property type="protein sequence ID" value="ERN12314.1"/>
    <property type="molecule type" value="Genomic_DNA"/>
</dbReference>
<dbReference type="eggNOG" id="KOG0167">
    <property type="taxonomic scope" value="Eukaryota"/>
</dbReference>
<dbReference type="EC" id="2.3.2.27" evidence="3"/>
<evidence type="ECO:0000256" key="8">
    <source>
        <dbReference type="SAM" id="MobiDB-lite"/>
    </source>
</evidence>
<dbReference type="InterPro" id="IPR011989">
    <property type="entry name" value="ARM-like"/>
</dbReference>
<evidence type="ECO:0000313" key="10">
    <source>
        <dbReference type="EMBL" id="ERN12314.1"/>
    </source>
</evidence>
<keyword evidence="11" id="KW-1185">Reference proteome</keyword>
<evidence type="ECO:0000256" key="2">
    <source>
        <dbReference type="ARBA" id="ARBA00004906"/>
    </source>
</evidence>
<evidence type="ECO:0000256" key="4">
    <source>
        <dbReference type="ARBA" id="ARBA00022679"/>
    </source>
</evidence>
<dbReference type="Pfam" id="PF25598">
    <property type="entry name" value="ARM_PUB"/>
    <property type="match status" value="1"/>
</dbReference>
<evidence type="ECO:0000259" key="9">
    <source>
        <dbReference type="PROSITE" id="PS51698"/>
    </source>
</evidence>
<sequence length="677" mass="73927">MAQHQHGGGVNTHSSSSAAAEDNNGDEISPASAAAEREEELVESLLGLVGEIGRMGGSEKLCFPPPLNRKECGSFMRRILLLAPLFEELRDFLMASTPPDAVAAACRPLLPDLAAAIHKAKEMLLLLSHPSTSKIRLVLEEKRITYEFHEVISQLEHSLGRMPYSQLNISDEVCEQVELVLSQLKRAKERNGSLLDSELCADLFAIQTEPETDQKVLSRLADKLQLTTISTIEQEFKAFQTFIAEGNGNTIENHDVERMMLRLQSLKDSNDPQLDKASAAKNASSPEKKPADVVIIPDDFRCPISLELMRDPVIVATGQIPDTRRVLRHNRHFPHLALIPNYVLRSLIAQWCEAHGVEQPKNSGCSRSRKSCGGLAEEVPGDRAAIDNLVQLLSDGSPEEQRGASEELRLLAKRNTDNRVCIAEAGAIPLLVNLMSTKDLRTQEHTVTAILNLSIYDNNKGAIVMAGAIPHVVEVLKSGSMEARENAAATLFSLSLMDENKVTIGSSGAISALIQLLCEGSTRGKKDAATALFNLCIYQGNKARAVRAGIMDPLMKLLADPNSGMVDEALAILAVLASHHDGKVAIGRSNAIPVLIDLLRTGLAHNKENAAAILLALCKKNPEHLKTLQRLGGFIPLSELVKNGTERAKRKAGYLLEHMSRLDQMWEENVKGRRHSS</sequence>
<feature type="compositionally biased region" description="Gly residues" evidence="8">
    <location>
        <begin position="1"/>
        <end position="10"/>
    </location>
</feature>
<dbReference type="OMA" id="ISHWCET"/>
<dbReference type="InterPro" id="IPR058678">
    <property type="entry name" value="ARM_PUB"/>
</dbReference>